<dbReference type="InterPro" id="IPR001295">
    <property type="entry name" value="Dihydroorotate_DH_CS"/>
</dbReference>
<name>A0AAX3BBX9_9SPIR</name>
<dbReference type="GO" id="GO:0004152">
    <property type="term" value="F:dihydroorotate dehydrogenase activity"/>
    <property type="evidence" value="ECO:0007669"/>
    <property type="project" value="UniProtKB-UniRule"/>
</dbReference>
<dbReference type="PROSITE" id="PS00911">
    <property type="entry name" value="DHODEHASE_1"/>
    <property type="match status" value="1"/>
</dbReference>
<dbReference type="InterPro" id="IPR033888">
    <property type="entry name" value="DHOD_1B"/>
</dbReference>
<dbReference type="Gene3D" id="3.20.20.70">
    <property type="entry name" value="Aldolase class I"/>
    <property type="match status" value="1"/>
</dbReference>
<dbReference type="Proteomes" id="UP001056539">
    <property type="component" value="Chromosome"/>
</dbReference>
<keyword evidence="4 9" id="KW-0963">Cytoplasm</keyword>
<evidence type="ECO:0000256" key="3">
    <source>
        <dbReference type="ARBA" id="ARBA00008008"/>
    </source>
</evidence>
<proteinExistence type="inferred from homology"/>
<gene>
    <name evidence="9" type="primary">pyrD</name>
    <name evidence="11" type="ORF">KDW03_09690</name>
</gene>
<feature type="binding site" evidence="9">
    <location>
        <begin position="67"/>
        <end position="71"/>
    </location>
    <ligand>
        <name>substrate</name>
    </ligand>
</feature>
<evidence type="ECO:0000313" key="11">
    <source>
        <dbReference type="EMBL" id="URA09745.1"/>
    </source>
</evidence>
<feature type="binding site" evidence="9">
    <location>
        <position position="19"/>
    </location>
    <ligand>
        <name>FMN</name>
        <dbReference type="ChEBI" id="CHEBI:58210"/>
    </ligand>
</feature>
<evidence type="ECO:0000256" key="2">
    <source>
        <dbReference type="ARBA" id="ARBA00004725"/>
    </source>
</evidence>
<accession>A0AAX3BBX9</accession>
<feature type="binding site" evidence="9">
    <location>
        <position position="43"/>
    </location>
    <ligand>
        <name>substrate</name>
    </ligand>
</feature>
<dbReference type="InterPro" id="IPR013785">
    <property type="entry name" value="Aldolase_TIM"/>
</dbReference>
<dbReference type="PIRSF" id="PIRSF000164">
    <property type="entry name" value="DHO_oxidase"/>
    <property type="match status" value="1"/>
</dbReference>
<reference evidence="11" key="1">
    <citation type="submission" date="2021-04" db="EMBL/GenBank/DDBJ databases">
        <authorList>
            <person name="Postec A."/>
        </authorList>
    </citation>
    <scope>NUCLEOTIDE SEQUENCE</scope>
    <source>
        <strain evidence="11">F1F22</strain>
    </source>
</reference>
<feature type="binding site" evidence="9">
    <location>
        <position position="165"/>
    </location>
    <ligand>
        <name>FMN</name>
        <dbReference type="ChEBI" id="CHEBI:58210"/>
    </ligand>
</feature>
<feature type="binding site" evidence="9">
    <location>
        <begin position="191"/>
        <end position="192"/>
    </location>
    <ligand>
        <name>substrate</name>
    </ligand>
</feature>
<evidence type="ECO:0000256" key="5">
    <source>
        <dbReference type="ARBA" id="ARBA00022630"/>
    </source>
</evidence>
<comment type="catalytic activity">
    <reaction evidence="9">
        <text>(S)-dihydroorotate + A = orotate + AH2</text>
        <dbReference type="Rhea" id="RHEA:18073"/>
        <dbReference type="ChEBI" id="CHEBI:13193"/>
        <dbReference type="ChEBI" id="CHEBI:17499"/>
        <dbReference type="ChEBI" id="CHEBI:30839"/>
        <dbReference type="ChEBI" id="CHEBI:30864"/>
    </reaction>
</comment>
<evidence type="ECO:0000256" key="6">
    <source>
        <dbReference type="ARBA" id="ARBA00022643"/>
    </source>
</evidence>
<evidence type="ECO:0000259" key="10">
    <source>
        <dbReference type="Pfam" id="PF01180"/>
    </source>
</evidence>
<dbReference type="EC" id="1.3.-.-" evidence="9"/>
<feature type="active site" description="Nucleophile" evidence="9">
    <location>
        <position position="130"/>
    </location>
</feature>
<dbReference type="InterPro" id="IPR005720">
    <property type="entry name" value="Dihydroorotate_DH_cat"/>
</dbReference>
<dbReference type="NCBIfam" id="NF005574">
    <property type="entry name" value="PRK07259.1"/>
    <property type="match status" value="1"/>
</dbReference>
<comment type="cofactor">
    <cofactor evidence="9">
        <name>FMN</name>
        <dbReference type="ChEBI" id="CHEBI:58210"/>
    </cofactor>
    <text evidence="9">Binds 1 FMN per subunit.</text>
</comment>
<dbReference type="GO" id="GO:0006207">
    <property type="term" value="P:'de novo' pyrimidine nucleobase biosynthetic process"/>
    <property type="evidence" value="ECO:0007669"/>
    <property type="project" value="InterPro"/>
</dbReference>
<comment type="function">
    <text evidence="9">Catalyzes the conversion of dihydroorotate to orotate.</text>
</comment>
<keyword evidence="5 9" id="KW-0285">Flavoprotein</keyword>
<dbReference type="InterPro" id="IPR049622">
    <property type="entry name" value="Dihydroorotate_DH_I"/>
</dbReference>
<keyword evidence="7 9" id="KW-0665">Pyrimidine biosynthesis</keyword>
<protein>
    <recommendedName>
        <fullName evidence="9">Dihydroorotate dehydrogenase</fullName>
        <shortName evidence="9">DHOD</shortName>
        <shortName evidence="9">DHODase</shortName>
        <shortName evidence="9">DHOdehase</shortName>
        <ecNumber evidence="9">1.3.-.-</ecNumber>
    </recommendedName>
</protein>
<dbReference type="KEGG" id="taqu:KDW03_09690"/>
<organism evidence="11 12">
    <name type="scientific">Thermospira aquatica</name>
    <dbReference type="NCBI Taxonomy" id="2828656"/>
    <lineage>
        <taxon>Bacteria</taxon>
        <taxon>Pseudomonadati</taxon>
        <taxon>Spirochaetota</taxon>
        <taxon>Spirochaetia</taxon>
        <taxon>Brevinematales</taxon>
        <taxon>Thermospiraceae</taxon>
        <taxon>Thermospira</taxon>
    </lineage>
</organism>
<dbReference type="RefSeq" id="WP_271434879.1">
    <property type="nucleotide sequence ID" value="NZ_CP073355.1"/>
</dbReference>
<dbReference type="PANTHER" id="PTHR48109:SF1">
    <property type="entry name" value="DIHYDROOROTATE DEHYDROGENASE (FUMARATE)"/>
    <property type="match status" value="1"/>
</dbReference>
<dbReference type="AlphaFoldDB" id="A0AAX3BBX9"/>
<reference evidence="11" key="2">
    <citation type="submission" date="2022-06" db="EMBL/GenBank/DDBJ databases">
        <title>Thermospira aquatica gen. nov., sp. nov.</title>
        <authorList>
            <person name="Ben Ali Gam Z."/>
            <person name="Labat M."/>
        </authorList>
    </citation>
    <scope>NUCLEOTIDE SEQUENCE</scope>
    <source>
        <strain evidence="11">F1F22</strain>
    </source>
</reference>
<sequence length="294" mass="31753">MFETKIGQIVFRNPVMTASGTFGMGDPFRDFYDYSQLGGVVLKTLTPRPRKGNPPPRLYETPAGLLNSIGLENEGFDVFEREVLEKNPFAEWKTNVIVSLAGDEEGDFVQLASRCGKLPGVSAIELNLSCPNVHAGGATFDSEQEAVYRIVSEAIEQSSLPVFVKLSPQHDLVRNARVAEKAGAAAVTISNTYLGMAIDIHRKSFVFARKFAGFSGPAVKPMALAHVYRVSREVNIPVIASGGIASGEDAAEFLLAGARLLQIGTMGFVKPTLAVEVVDFLERFFGDVAPEPLS</sequence>
<dbReference type="GO" id="GO:0044205">
    <property type="term" value="P:'de novo' UMP biosynthetic process"/>
    <property type="evidence" value="ECO:0007669"/>
    <property type="project" value="UniProtKB-UniRule"/>
</dbReference>
<evidence type="ECO:0000256" key="1">
    <source>
        <dbReference type="ARBA" id="ARBA00004496"/>
    </source>
</evidence>
<feature type="binding site" evidence="9">
    <location>
        <begin position="242"/>
        <end position="243"/>
    </location>
    <ligand>
        <name>FMN</name>
        <dbReference type="ChEBI" id="CHEBI:58210"/>
    </ligand>
</feature>
<feature type="domain" description="Dihydroorotate dehydrogenase catalytic" evidence="10">
    <location>
        <begin position="1"/>
        <end position="283"/>
    </location>
</feature>
<dbReference type="HAMAP" id="MF_00224">
    <property type="entry name" value="DHO_dh_type1"/>
    <property type="match status" value="1"/>
</dbReference>
<feature type="binding site" evidence="9">
    <location>
        <position position="127"/>
    </location>
    <ligand>
        <name>substrate</name>
    </ligand>
</feature>
<evidence type="ECO:0000256" key="8">
    <source>
        <dbReference type="ARBA" id="ARBA00023002"/>
    </source>
</evidence>
<keyword evidence="6 9" id="KW-0288">FMN</keyword>
<dbReference type="PROSITE" id="PS00912">
    <property type="entry name" value="DHODEHASE_2"/>
    <property type="match status" value="1"/>
</dbReference>
<comment type="pathway">
    <text evidence="2 9">Pyrimidine metabolism; UMP biosynthesis via de novo pathway.</text>
</comment>
<comment type="similarity">
    <text evidence="3 9">Belongs to the dihydroorotate dehydrogenase family. Type 1 subfamily.</text>
</comment>
<feature type="binding site" evidence="9">
    <location>
        <position position="216"/>
    </location>
    <ligand>
        <name>FMN</name>
        <dbReference type="ChEBI" id="CHEBI:58210"/>
    </ligand>
</feature>
<keyword evidence="8 9" id="KW-0560">Oxidoreductase</keyword>
<comment type="caution">
    <text evidence="9">Lacks conserved residue(s) required for the propagation of feature annotation.</text>
</comment>
<keyword evidence="12" id="KW-1185">Reference proteome</keyword>
<evidence type="ECO:0000256" key="4">
    <source>
        <dbReference type="ARBA" id="ARBA00022490"/>
    </source>
</evidence>
<evidence type="ECO:0000256" key="7">
    <source>
        <dbReference type="ARBA" id="ARBA00022975"/>
    </source>
</evidence>
<dbReference type="PANTHER" id="PTHR48109">
    <property type="entry name" value="DIHYDROOROTATE DEHYDROGENASE (QUINONE), MITOCHONDRIAL-RELATED"/>
    <property type="match status" value="1"/>
</dbReference>
<dbReference type="GO" id="GO:0005737">
    <property type="term" value="C:cytoplasm"/>
    <property type="evidence" value="ECO:0007669"/>
    <property type="project" value="UniProtKB-SubCell"/>
</dbReference>
<feature type="binding site" evidence="9">
    <location>
        <begin position="43"/>
        <end position="44"/>
    </location>
    <ligand>
        <name>FMN</name>
        <dbReference type="ChEBI" id="CHEBI:58210"/>
    </ligand>
</feature>
<feature type="binding site" evidence="9">
    <location>
        <begin position="264"/>
        <end position="265"/>
    </location>
    <ligand>
        <name>FMN</name>
        <dbReference type="ChEBI" id="CHEBI:58210"/>
    </ligand>
</feature>
<dbReference type="SUPFAM" id="SSF51395">
    <property type="entry name" value="FMN-linked oxidoreductases"/>
    <property type="match status" value="1"/>
</dbReference>
<dbReference type="NCBIfam" id="TIGR01037">
    <property type="entry name" value="pyrD_sub1_fam"/>
    <property type="match status" value="1"/>
</dbReference>
<dbReference type="CDD" id="cd04740">
    <property type="entry name" value="DHOD_1B_like"/>
    <property type="match status" value="1"/>
</dbReference>
<feature type="binding site" evidence="9">
    <location>
        <position position="127"/>
    </location>
    <ligand>
        <name>FMN</name>
        <dbReference type="ChEBI" id="CHEBI:58210"/>
    </ligand>
</feature>
<dbReference type="InterPro" id="IPR050074">
    <property type="entry name" value="DHO_dehydrogenase"/>
</dbReference>
<dbReference type="InterPro" id="IPR024920">
    <property type="entry name" value="Dihydroorotate_DH_1"/>
</dbReference>
<dbReference type="InterPro" id="IPR012135">
    <property type="entry name" value="Dihydroorotate_DH_1_2"/>
</dbReference>
<dbReference type="EMBL" id="CP073355">
    <property type="protein sequence ID" value="URA09745.1"/>
    <property type="molecule type" value="Genomic_DNA"/>
</dbReference>
<dbReference type="Pfam" id="PF01180">
    <property type="entry name" value="DHO_dh"/>
    <property type="match status" value="1"/>
</dbReference>
<evidence type="ECO:0000256" key="9">
    <source>
        <dbReference type="HAMAP-Rule" id="MF_00224"/>
    </source>
</evidence>
<evidence type="ECO:0000313" key="12">
    <source>
        <dbReference type="Proteomes" id="UP001056539"/>
    </source>
</evidence>
<comment type="subcellular location">
    <subcellularLocation>
        <location evidence="1 9">Cytoplasm</location>
    </subcellularLocation>
</comment>